<dbReference type="Pfam" id="PF02369">
    <property type="entry name" value="Big_1"/>
    <property type="match status" value="1"/>
</dbReference>
<name>F6D722_METPW</name>
<evidence type="ECO:0000259" key="3">
    <source>
        <dbReference type="PROSITE" id="PS51127"/>
    </source>
</evidence>
<dbReference type="Pfam" id="PF01345">
    <property type="entry name" value="DUF11"/>
    <property type="match status" value="7"/>
</dbReference>
<dbReference type="SUPFAM" id="SSF49373">
    <property type="entry name" value="Invasin/intimin cell-adhesion fragments"/>
    <property type="match status" value="1"/>
</dbReference>
<accession>F6D722</accession>
<dbReference type="Proteomes" id="UP000009231">
    <property type="component" value="Chromosome"/>
</dbReference>
<dbReference type="Gene3D" id="2.60.40.1120">
    <property type="entry name" value="Carboxypeptidase-like, regulatory domain"/>
    <property type="match status" value="1"/>
</dbReference>
<feature type="compositionally biased region" description="Low complexity" evidence="2">
    <location>
        <begin position="739"/>
        <end position="755"/>
    </location>
</feature>
<dbReference type="Gene3D" id="2.60.40.10">
    <property type="entry name" value="Immunoglobulins"/>
    <property type="match status" value="1"/>
</dbReference>
<dbReference type="InterPro" id="IPR047589">
    <property type="entry name" value="DUF11_rpt"/>
</dbReference>
<dbReference type="HOGENOM" id="CLU_262271_0_0_2"/>
<dbReference type="InterPro" id="IPR051172">
    <property type="entry name" value="Chlamydia_OmcB"/>
</dbReference>
<proteinExistence type="inferred from homology"/>
<dbReference type="InterPro" id="IPR013783">
    <property type="entry name" value="Ig-like_fold"/>
</dbReference>
<keyword evidence="5" id="KW-1185">Reference proteome</keyword>
<evidence type="ECO:0000256" key="2">
    <source>
        <dbReference type="SAM" id="MobiDB-lite"/>
    </source>
</evidence>
<organism evidence="4 5">
    <name type="scientific">Methanobacterium paludis (strain DSM 25820 / JCM 18151 / SWAN1)</name>
    <dbReference type="NCBI Taxonomy" id="868131"/>
    <lineage>
        <taxon>Archaea</taxon>
        <taxon>Methanobacteriati</taxon>
        <taxon>Methanobacteriota</taxon>
        <taxon>Methanomada group</taxon>
        <taxon>Methanobacteria</taxon>
        <taxon>Methanobacteriales</taxon>
        <taxon>Methanobacteriaceae</taxon>
        <taxon>Methanobacterium</taxon>
    </lineage>
</organism>
<dbReference type="STRING" id="868131.MSWAN_1374"/>
<dbReference type="InterPro" id="IPR008964">
    <property type="entry name" value="Invasin/intimin_cell_adhesion"/>
</dbReference>
<dbReference type="InterPro" id="IPR003344">
    <property type="entry name" value="Big_1_dom"/>
</dbReference>
<dbReference type="SMART" id="SM00634">
    <property type="entry name" value="BID_1"/>
    <property type="match status" value="1"/>
</dbReference>
<gene>
    <name evidence="4" type="ordered locus">MSWAN_1374</name>
</gene>
<comment type="similarity">
    <text evidence="1">Belongs to the intimin/invasin family.</text>
</comment>
<evidence type="ECO:0000256" key="1">
    <source>
        <dbReference type="ARBA" id="ARBA00010116"/>
    </source>
</evidence>
<dbReference type="eggNOG" id="arCOG07611">
    <property type="taxonomic scope" value="Archaea"/>
</dbReference>
<dbReference type="Pfam" id="PF13620">
    <property type="entry name" value="CarboxypepD_reg"/>
    <property type="match status" value="1"/>
</dbReference>
<evidence type="ECO:0000313" key="4">
    <source>
        <dbReference type="EMBL" id="AEG18389.1"/>
    </source>
</evidence>
<dbReference type="NCBIfam" id="TIGR01451">
    <property type="entry name" value="B_ant_repeat"/>
    <property type="match status" value="5"/>
</dbReference>
<dbReference type="SUPFAM" id="SSF49464">
    <property type="entry name" value="Carboxypeptidase regulatory domain-like"/>
    <property type="match status" value="1"/>
</dbReference>
<feature type="domain" description="Big-1" evidence="3">
    <location>
        <begin position="305"/>
        <end position="405"/>
    </location>
</feature>
<dbReference type="InterPro" id="IPR001434">
    <property type="entry name" value="OmcB-like_DUF11"/>
</dbReference>
<feature type="region of interest" description="Disordered" evidence="2">
    <location>
        <begin position="739"/>
        <end position="763"/>
    </location>
</feature>
<dbReference type="InterPro" id="IPR008969">
    <property type="entry name" value="CarboxyPept-like_regulatory"/>
</dbReference>
<dbReference type="KEGG" id="mew:MSWAN_1374"/>
<evidence type="ECO:0000313" key="5">
    <source>
        <dbReference type="Proteomes" id="UP000009231"/>
    </source>
</evidence>
<dbReference type="PANTHER" id="PTHR34819">
    <property type="entry name" value="LARGE CYSTEINE-RICH PERIPLASMIC PROTEIN OMCB"/>
    <property type="match status" value="1"/>
</dbReference>
<reference evidence="4 5" key="1">
    <citation type="journal article" date="2014" name="Int. J. Syst. Evol. Microbiol.">
        <title>Methanobacterium paludis sp. nov. and a novel strain of Methanobacterium lacus isolated from northern peatlands.</title>
        <authorList>
            <person name="Cadillo-Quiroz H."/>
            <person name="Brauer S.L."/>
            <person name="Goodson N."/>
            <person name="Yavitt J.B."/>
            <person name="Zinder S.H."/>
        </authorList>
    </citation>
    <scope>NUCLEOTIDE SEQUENCE [LARGE SCALE GENOMIC DNA]</scope>
    <source>
        <strain evidence="5">DSM 25820 / JCM 18151 / SWAN1</strain>
    </source>
</reference>
<dbReference type="Gene3D" id="2.60.40.1170">
    <property type="entry name" value="Mu homology domain, subdomain B"/>
    <property type="match status" value="5"/>
</dbReference>
<sequence>MLLLFSFVFIIAICGTSAAAVTGQNTSVCSNDSVSAASNSSADPVINGTVTINEYGTVRPLQNATVTVNSMSNRTLGSATTDQNGYYSISFYSTDNQFKVTASYLGCNPVSKTVTVTLNNTNNISYGTSNLQLTPMNATLVDLGNGAYVYIKSKDSYNFAGIIHVTINGTTYDAYCIDLYTDISTGDRLLVNGALPGTTGNLSTQVDWGKVNYILSHYSGTTDTEAAAIQCAIWYFTSVQYGVYPGNDTSHSGYYQFMTYNKNNYSSATTPYDGYCRGWFGYDKSVYNRAWQIINAAVSMQYPTNITLTPETTRVSNGQSTTLTATVTDKNGNPLSGITVTFKTSKGTLSTTTGTTNSNGQVSTILSGLTNSTATVTAGVSGNYGVLLYDNPKDPKQDLVTVKFLPYILSDTSIVNFDVTANVQLNQTANSPVNVGDNVTYTVTAKNNGPNTATGIIITDAVPSGLTNVTVTPSAGTSYVNGVWTIPTLINGATATLTITGNAGTSMAGTTTTNTATRTAQNEYNSQPTTTSASVYTKMAEVKFSQTSTTPANVGDNVTYVVTVTNEGPDTATNTIITDNVPSGLTNVTVTPSAGTTYVNGVWTIPSLINGASATLTITGNAGAAMAGTITTNIATKTGETEYDPTTIGEQTTADIYTKEADVVLTQTGNYSGSTVTFVVTATNNGPDTATNINITDIIPAGLTNFTVNPSIGTYSNGIWTIPTLANGAIATLTITGNATPETTTTNTANKTSQTEYDPTPDSTTKSIYTPAVDINVLQYPWYYDSTAKAYVTSYELYNTPVFIVDVRNSKLYDDATGVIIEYIVGTGFKYIDLDTHGIGVATFDGNQTITWIIGNMPKNSDVFMTVMCQAIETGNKTTDLTNIAKLKSVNEKDMTSTYNQANVSIEVPQSADIQVNQTQQNNTQNVTYTITVTNNGPENATGVQITDKLSTGLTFTSADTHGIGTYDPTTGIWDIGTLNNGTTVTLTLNANITGTGTIKNNAAKTQQTNNDWNLDNNSQQNILIISGQYTPTCDIHVLQYPWYYDSTAKAYVTSYELYNTPVFIVDVRNSKLYDDATGVIIEYIVGTGFKYIDLDTHGIGVATFDGNQTITWIIGNMPKNSDVFMTVMCQAIETGNKTTDLTNIAKLKSVNEKDMTSTYNQANVSIEVPQSADIQVNQTQQNNTQNVTYTITVTNNGPENATGVQITDKLSTGLTFTSADTHGIGTYDPTTGIWDIGTLNNGTTVTLTLNANITGTGTIKNNAAKTQQTNNDWNLDNNSQQNILITTTT</sequence>
<dbReference type="PANTHER" id="PTHR34819:SF3">
    <property type="entry name" value="CELL SURFACE PROTEIN"/>
    <property type="match status" value="1"/>
</dbReference>
<dbReference type="EMBL" id="CP002772">
    <property type="protein sequence ID" value="AEG18389.1"/>
    <property type="molecule type" value="Genomic_DNA"/>
</dbReference>
<dbReference type="PROSITE" id="PS51127">
    <property type="entry name" value="BIG1"/>
    <property type="match status" value="1"/>
</dbReference>
<protein>
    <submittedName>
        <fullName evidence="4">Conserved repeat domain protein</fullName>
    </submittedName>
</protein>